<protein>
    <submittedName>
        <fullName evidence="2">Uncharacterized protein</fullName>
    </submittedName>
</protein>
<dbReference type="AlphaFoldDB" id="A0A6M3LXP3"/>
<feature type="compositionally biased region" description="Basic and acidic residues" evidence="1">
    <location>
        <begin position="143"/>
        <end position="156"/>
    </location>
</feature>
<accession>A0A6M3LXP3</accession>
<feature type="region of interest" description="Disordered" evidence="1">
    <location>
        <begin position="129"/>
        <end position="156"/>
    </location>
</feature>
<sequence>MTESTWAVELLKNLNENQLKELLRTDALITDPLSQELIKKAMQGTDIDKEGARYYCVYYSDLECPVQRKLKEFSLIDSIEPLKTDDSAVIAKTMKSIMTGSTFFLQVLATFCASCPHLRRRMYKDAEPGKIRSVGPAKVVPLPKEEKEHPDTQGGK</sequence>
<organism evidence="2">
    <name type="scientific">viral metagenome</name>
    <dbReference type="NCBI Taxonomy" id="1070528"/>
    <lineage>
        <taxon>unclassified sequences</taxon>
        <taxon>metagenomes</taxon>
        <taxon>organismal metagenomes</taxon>
    </lineage>
</organism>
<evidence type="ECO:0000256" key="1">
    <source>
        <dbReference type="SAM" id="MobiDB-lite"/>
    </source>
</evidence>
<evidence type="ECO:0000313" key="2">
    <source>
        <dbReference type="EMBL" id="QJA99533.1"/>
    </source>
</evidence>
<proteinExistence type="predicted"/>
<gene>
    <name evidence="2" type="ORF">MM171A00973_0018</name>
    <name evidence="3" type="ORF">MM171B00522_0010</name>
</gene>
<dbReference type="EMBL" id="MT143866">
    <property type="protein sequence ID" value="QJB03930.1"/>
    <property type="molecule type" value="Genomic_DNA"/>
</dbReference>
<name>A0A6M3LXP3_9ZZZZ</name>
<evidence type="ECO:0000313" key="3">
    <source>
        <dbReference type="EMBL" id="QJB03930.1"/>
    </source>
</evidence>
<reference evidence="2" key="1">
    <citation type="submission" date="2020-03" db="EMBL/GenBank/DDBJ databases">
        <title>The deep terrestrial virosphere.</title>
        <authorList>
            <person name="Holmfeldt K."/>
            <person name="Nilsson E."/>
            <person name="Simone D."/>
            <person name="Lopez-Fernandez M."/>
            <person name="Wu X."/>
            <person name="de Brujin I."/>
            <person name="Lundin D."/>
            <person name="Andersson A."/>
            <person name="Bertilsson S."/>
            <person name="Dopson M."/>
        </authorList>
    </citation>
    <scope>NUCLEOTIDE SEQUENCE</scope>
    <source>
        <strain evidence="2">MM171A00973</strain>
        <strain evidence="3">MM171B00522</strain>
    </source>
</reference>
<dbReference type="EMBL" id="MT143655">
    <property type="protein sequence ID" value="QJA99533.1"/>
    <property type="molecule type" value="Genomic_DNA"/>
</dbReference>